<reference evidence="1" key="1">
    <citation type="journal article" date="2012" name="Proc. Natl. Acad. Sci. U.S.A.">
        <title>Antigenic diversity is generated by distinct evolutionary mechanisms in African trypanosome species.</title>
        <authorList>
            <person name="Jackson A.P."/>
            <person name="Berry A."/>
            <person name="Aslett M."/>
            <person name="Allison H.C."/>
            <person name="Burton P."/>
            <person name="Vavrova-Anderson J."/>
            <person name="Brown R."/>
            <person name="Browne H."/>
            <person name="Corton N."/>
            <person name="Hauser H."/>
            <person name="Gamble J."/>
            <person name="Gilderthorp R."/>
            <person name="Marcello L."/>
            <person name="McQuillan J."/>
            <person name="Otto T.D."/>
            <person name="Quail M.A."/>
            <person name="Sanders M.J."/>
            <person name="van Tonder A."/>
            <person name="Ginger M.L."/>
            <person name="Field M.C."/>
            <person name="Barry J.D."/>
            <person name="Hertz-Fowler C."/>
            <person name="Berriman M."/>
        </authorList>
    </citation>
    <scope>NUCLEOTIDE SEQUENCE</scope>
    <source>
        <strain evidence="1">IL3000</strain>
    </source>
</reference>
<accession>G0UTK8</accession>
<protein>
    <submittedName>
        <fullName evidence="1">Uncharacterized protein</fullName>
    </submittedName>
</protein>
<proteinExistence type="predicted"/>
<gene>
    <name evidence="1" type="ORF">TCIL3000_9_1180</name>
</gene>
<sequence>MKFFLFRRPRRQVKWETCLIAFDICILPWKRLEGVGVISVGGQLFRSSTVGETRTLFSLYGRSTGPSFPHVLLRDVCGRDPGWSCSYLEWEMLFKPLMSVSSLAFHWPRAVETL</sequence>
<name>G0UTK8_TRYCI</name>
<organism evidence="1">
    <name type="scientific">Trypanosoma congolense (strain IL3000)</name>
    <dbReference type="NCBI Taxonomy" id="1068625"/>
    <lineage>
        <taxon>Eukaryota</taxon>
        <taxon>Discoba</taxon>
        <taxon>Euglenozoa</taxon>
        <taxon>Kinetoplastea</taxon>
        <taxon>Metakinetoplastina</taxon>
        <taxon>Trypanosomatida</taxon>
        <taxon>Trypanosomatidae</taxon>
        <taxon>Trypanosoma</taxon>
        <taxon>Nannomonas</taxon>
    </lineage>
</organism>
<dbReference type="AlphaFoldDB" id="G0UTK8"/>
<dbReference type="EMBL" id="HE575322">
    <property type="protein sequence ID" value="CCC92722.1"/>
    <property type="molecule type" value="Genomic_DNA"/>
</dbReference>
<evidence type="ECO:0000313" key="1">
    <source>
        <dbReference type="EMBL" id="CCC92722.1"/>
    </source>
</evidence>